<feature type="compositionally biased region" description="Basic and acidic residues" evidence="1">
    <location>
        <begin position="247"/>
        <end position="256"/>
    </location>
</feature>
<dbReference type="PANTHER" id="PTHR22705:SF0">
    <property type="entry name" value="ZZ-TYPE ZINC FINGER-CONTAINING PROTEIN 3"/>
    <property type="match status" value="1"/>
</dbReference>
<sequence length="256" mass="28319">MATEPDASQQAQPPRRLKLVMPNTASSRHSTSESPNRAPTSSNKASSGSPERPSYSPVTPTLSEAALPDSQPSHPDLQQVPEFIVPPEPLPVSLDENTDAIAMRAALSILQMQRQQSLRDIRRLDRMKAAAIQDPEGFVEHLNAQKLSAAPRQGVDVDYDDDDDDDDDASVEDKEDTQTSDAKFPSFPTAQNVVRAPPIEWHKYGIVGEPLDRMHETQRKHPGWMDNGSTASRNLQPHNIAAPYKPFSDRLDDTKK</sequence>
<evidence type="ECO:0000256" key="1">
    <source>
        <dbReference type="SAM" id="MobiDB-lite"/>
    </source>
</evidence>
<organism evidence="2 3">
    <name type="scientific">Cyphellophora europaea (strain CBS 101466)</name>
    <name type="common">Phialophora europaea</name>
    <dbReference type="NCBI Taxonomy" id="1220924"/>
    <lineage>
        <taxon>Eukaryota</taxon>
        <taxon>Fungi</taxon>
        <taxon>Dikarya</taxon>
        <taxon>Ascomycota</taxon>
        <taxon>Pezizomycotina</taxon>
        <taxon>Eurotiomycetes</taxon>
        <taxon>Chaetothyriomycetidae</taxon>
        <taxon>Chaetothyriales</taxon>
        <taxon>Cyphellophoraceae</taxon>
        <taxon>Cyphellophora</taxon>
    </lineage>
</organism>
<reference evidence="2 3" key="1">
    <citation type="submission" date="2013-03" db="EMBL/GenBank/DDBJ databases">
        <title>The Genome Sequence of Phialophora europaea CBS 101466.</title>
        <authorList>
            <consortium name="The Broad Institute Genomics Platform"/>
            <person name="Cuomo C."/>
            <person name="de Hoog S."/>
            <person name="Gorbushina A."/>
            <person name="Walker B."/>
            <person name="Young S.K."/>
            <person name="Zeng Q."/>
            <person name="Gargeya S."/>
            <person name="Fitzgerald M."/>
            <person name="Haas B."/>
            <person name="Abouelleil A."/>
            <person name="Allen A.W."/>
            <person name="Alvarado L."/>
            <person name="Arachchi H.M."/>
            <person name="Berlin A.M."/>
            <person name="Chapman S.B."/>
            <person name="Gainer-Dewar J."/>
            <person name="Goldberg J."/>
            <person name="Griggs A."/>
            <person name="Gujja S."/>
            <person name="Hansen M."/>
            <person name="Howarth C."/>
            <person name="Imamovic A."/>
            <person name="Ireland A."/>
            <person name="Larimer J."/>
            <person name="McCowan C."/>
            <person name="Murphy C."/>
            <person name="Pearson M."/>
            <person name="Poon T.W."/>
            <person name="Priest M."/>
            <person name="Roberts A."/>
            <person name="Saif S."/>
            <person name="Shea T."/>
            <person name="Sisk P."/>
            <person name="Sykes S."/>
            <person name="Wortman J."/>
            <person name="Nusbaum C."/>
            <person name="Birren B."/>
        </authorList>
    </citation>
    <scope>NUCLEOTIDE SEQUENCE [LARGE SCALE GENOMIC DNA]</scope>
    <source>
        <strain evidence="2 3">CBS 101466</strain>
    </source>
</reference>
<dbReference type="RefSeq" id="XP_008715125.1">
    <property type="nucleotide sequence ID" value="XM_008716903.1"/>
</dbReference>
<name>W2S652_CYPE1</name>
<feature type="compositionally biased region" description="Polar residues" evidence="1">
    <location>
        <begin position="23"/>
        <end position="49"/>
    </location>
</feature>
<dbReference type="OrthoDB" id="20473at2759"/>
<keyword evidence="3" id="KW-1185">Reference proteome</keyword>
<dbReference type="InterPro" id="IPR037830">
    <property type="entry name" value="ZZZ3"/>
</dbReference>
<feature type="region of interest" description="Disordered" evidence="1">
    <location>
        <begin position="1"/>
        <end position="91"/>
    </location>
</feature>
<proteinExistence type="predicted"/>
<feature type="region of interest" description="Disordered" evidence="1">
    <location>
        <begin position="149"/>
        <end position="191"/>
    </location>
</feature>
<dbReference type="EMBL" id="KB822718">
    <property type="protein sequence ID" value="ETN43389.1"/>
    <property type="molecule type" value="Genomic_DNA"/>
</dbReference>
<accession>W2S652</accession>
<evidence type="ECO:0000313" key="3">
    <source>
        <dbReference type="Proteomes" id="UP000030752"/>
    </source>
</evidence>
<dbReference type="GeneID" id="19969887"/>
<feature type="compositionally biased region" description="Polar residues" evidence="1">
    <location>
        <begin position="227"/>
        <end position="237"/>
    </location>
</feature>
<dbReference type="Proteomes" id="UP000030752">
    <property type="component" value="Unassembled WGS sequence"/>
</dbReference>
<protein>
    <submittedName>
        <fullName evidence="2">Uncharacterized protein</fullName>
    </submittedName>
</protein>
<evidence type="ECO:0000313" key="2">
    <source>
        <dbReference type="EMBL" id="ETN43389.1"/>
    </source>
</evidence>
<feature type="compositionally biased region" description="Polar residues" evidence="1">
    <location>
        <begin position="1"/>
        <end position="12"/>
    </location>
</feature>
<feature type="compositionally biased region" description="Acidic residues" evidence="1">
    <location>
        <begin position="157"/>
        <end position="175"/>
    </location>
</feature>
<dbReference type="InParanoid" id="W2S652"/>
<dbReference type="HOGENOM" id="CLU_040837_1_0_1"/>
<dbReference type="VEuPathDB" id="FungiDB:HMPREF1541_02548"/>
<dbReference type="AlphaFoldDB" id="W2S652"/>
<gene>
    <name evidence="2" type="ORF">HMPREF1541_02548</name>
</gene>
<dbReference type="PANTHER" id="PTHR22705">
    <property type="entry name" value="ZINC FINGER, ZZ DOMAIN CONTAINING 3"/>
    <property type="match status" value="1"/>
</dbReference>
<feature type="region of interest" description="Disordered" evidence="1">
    <location>
        <begin position="212"/>
        <end position="256"/>
    </location>
</feature>
<dbReference type="eggNOG" id="ENOG502SBM6">
    <property type="taxonomic scope" value="Eukaryota"/>
</dbReference>